<comment type="caution">
    <text evidence="11">The sequence shown here is derived from an EMBL/GenBank/DDBJ whole genome shotgun (WGS) entry which is preliminary data.</text>
</comment>
<feature type="compositionally biased region" description="Basic and acidic residues" evidence="9">
    <location>
        <begin position="141"/>
        <end position="177"/>
    </location>
</feature>
<dbReference type="Proteomes" id="UP001151532">
    <property type="component" value="Chromosome 6"/>
</dbReference>
<reference evidence="11" key="1">
    <citation type="submission" date="2022-11" db="EMBL/GenBank/DDBJ databases">
        <authorList>
            <person name="Hyden B.L."/>
            <person name="Feng K."/>
            <person name="Yates T."/>
            <person name="Jawdy S."/>
            <person name="Smart L.B."/>
            <person name="Muchero W."/>
        </authorList>
    </citation>
    <scope>NUCLEOTIDE SEQUENCE</scope>
    <source>
        <tissue evidence="11">Shoot tip</tissue>
    </source>
</reference>
<sequence length="335" mass="37257">MEFWGVEVKSGEPLRVESGDGFILHLSQACLGEAKKDKGNESVCIYVNFDDQKLVLGTLSHDKIPQIPFDLVFEKDFELSHNLKNGSVYFSGYKLYNSHITGFSVFSSCCLLDCLLVFSPRVIATSLILMVKRIFHSHVENEAKQPKPEEENPAKPDSKQKVKIVEPSKDGKPKPENDDSSDEEDDSSDDGESSDDQPMMMANDEDENSEDEDDKSDEDDDDSDDGDVKTPKKAEVGKKRSTESASKSPVPDKKAKFVTPQKTDFKKVGVHIATPHPSKQAAKTSANRQKDGAGSEILFLQLLQQVIWLGKCFTITFKGQAQCCIGWLFNLLVQL</sequence>
<dbReference type="GO" id="GO:0016787">
    <property type="term" value="F:hydrolase activity"/>
    <property type="evidence" value="ECO:0007669"/>
    <property type="project" value="UniProtKB-KW"/>
</dbReference>
<dbReference type="Gene3D" id="2.60.120.340">
    <property type="entry name" value="Nucleoplasmin core domain"/>
    <property type="match status" value="1"/>
</dbReference>
<evidence type="ECO:0000256" key="7">
    <source>
        <dbReference type="ARBA" id="ARBA00023163"/>
    </source>
</evidence>
<feature type="region of interest" description="Disordered" evidence="9">
    <location>
        <begin position="141"/>
        <end position="261"/>
    </location>
</feature>
<dbReference type="EMBL" id="JAPFFK010000017">
    <property type="protein sequence ID" value="KAJ6699281.1"/>
    <property type="molecule type" value="Genomic_DNA"/>
</dbReference>
<evidence type="ECO:0000313" key="11">
    <source>
        <dbReference type="EMBL" id="KAJ6699281.1"/>
    </source>
</evidence>
<evidence type="ECO:0000256" key="2">
    <source>
        <dbReference type="ARBA" id="ARBA00006673"/>
    </source>
</evidence>
<dbReference type="Pfam" id="PF17800">
    <property type="entry name" value="NPL"/>
    <property type="match status" value="1"/>
</dbReference>
<evidence type="ECO:0000256" key="8">
    <source>
        <dbReference type="ARBA" id="ARBA00023242"/>
    </source>
</evidence>
<keyword evidence="8" id="KW-0539">Nucleus</keyword>
<evidence type="ECO:0000256" key="1">
    <source>
        <dbReference type="ARBA" id="ARBA00004604"/>
    </source>
</evidence>
<comment type="subcellular location">
    <subcellularLocation>
        <location evidence="1">Nucleus</location>
        <location evidence="1">Nucleolus</location>
    </subcellularLocation>
</comment>
<accession>A0A9Q0Q3H0</accession>
<dbReference type="OrthoDB" id="2019803at2759"/>
<dbReference type="FunFam" id="2.60.120.340:FF:000004">
    <property type="entry name" value="Histone deacetylase HDT1"/>
    <property type="match status" value="1"/>
</dbReference>
<feature type="compositionally biased region" description="Acidic residues" evidence="9">
    <location>
        <begin position="178"/>
        <end position="195"/>
    </location>
</feature>
<keyword evidence="5" id="KW-0156">Chromatin regulator</keyword>
<evidence type="ECO:0000256" key="5">
    <source>
        <dbReference type="ARBA" id="ARBA00022853"/>
    </source>
</evidence>
<dbReference type="InterPro" id="IPR041232">
    <property type="entry name" value="NPL"/>
</dbReference>
<evidence type="ECO:0000313" key="12">
    <source>
        <dbReference type="Proteomes" id="UP001151532"/>
    </source>
</evidence>
<keyword evidence="6" id="KW-0805">Transcription regulation</keyword>
<feature type="compositionally biased region" description="Acidic residues" evidence="9">
    <location>
        <begin position="203"/>
        <end position="225"/>
    </location>
</feature>
<dbReference type="GO" id="GO:0006325">
    <property type="term" value="P:chromatin organization"/>
    <property type="evidence" value="ECO:0007669"/>
    <property type="project" value="UniProtKB-KW"/>
</dbReference>
<evidence type="ECO:0000256" key="6">
    <source>
        <dbReference type="ARBA" id="ARBA00023015"/>
    </source>
</evidence>
<feature type="domain" description="Nucleoplasmin-like" evidence="10">
    <location>
        <begin position="3"/>
        <end position="93"/>
    </location>
</feature>
<dbReference type="GO" id="GO:0005730">
    <property type="term" value="C:nucleolus"/>
    <property type="evidence" value="ECO:0007669"/>
    <property type="project" value="UniProtKB-SubCell"/>
</dbReference>
<name>A0A9Q0Q3H0_SALPP</name>
<keyword evidence="12" id="KW-1185">Reference proteome</keyword>
<keyword evidence="7" id="KW-0804">Transcription</keyword>
<protein>
    <submittedName>
        <fullName evidence="11">DEACETYLASE 2A putative-RELATED</fullName>
    </submittedName>
</protein>
<dbReference type="AlphaFoldDB" id="A0A9Q0Q3H0"/>
<keyword evidence="3" id="KW-0678">Repressor</keyword>
<evidence type="ECO:0000259" key="10">
    <source>
        <dbReference type="Pfam" id="PF17800"/>
    </source>
</evidence>
<reference evidence="11" key="2">
    <citation type="journal article" date="2023" name="Int. J. Mol. Sci.">
        <title>De Novo Assembly and Annotation of 11 Diverse Shrub Willow (Salix) Genomes Reveals Novel Gene Organization in Sex-Linked Regions.</title>
        <authorList>
            <person name="Hyden B."/>
            <person name="Feng K."/>
            <person name="Yates T.B."/>
            <person name="Jawdy S."/>
            <person name="Cereghino C."/>
            <person name="Smart L.B."/>
            <person name="Muchero W."/>
        </authorList>
    </citation>
    <scope>NUCLEOTIDE SEQUENCE</scope>
    <source>
        <tissue evidence="11">Shoot tip</tissue>
    </source>
</reference>
<evidence type="ECO:0000256" key="4">
    <source>
        <dbReference type="ARBA" id="ARBA00022801"/>
    </source>
</evidence>
<feature type="compositionally biased region" description="Basic and acidic residues" evidence="9">
    <location>
        <begin position="226"/>
        <end position="242"/>
    </location>
</feature>
<evidence type="ECO:0000256" key="9">
    <source>
        <dbReference type="SAM" id="MobiDB-lite"/>
    </source>
</evidence>
<keyword evidence="4" id="KW-0378">Hydrolase</keyword>
<proteinExistence type="inferred from homology"/>
<comment type="similarity">
    <text evidence="2">Belongs to the histone deacetylase HD2 family.</text>
</comment>
<evidence type="ECO:0000256" key="3">
    <source>
        <dbReference type="ARBA" id="ARBA00022491"/>
    </source>
</evidence>
<organism evidence="11 12">
    <name type="scientific">Salix purpurea</name>
    <name type="common">Purple osier willow</name>
    <dbReference type="NCBI Taxonomy" id="77065"/>
    <lineage>
        <taxon>Eukaryota</taxon>
        <taxon>Viridiplantae</taxon>
        <taxon>Streptophyta</taxon>
        <taxon>Embryophyta</taxon>
        <taxon>Tracheophyta</taxon>
        <taxon>Spermatophyta</taxon>
        <taxon>Magnoliopsida</taxon>
        <taxon>eudicotyledons</taxon>
        <taxon>Gunneridae</taxon>
        <taxon>Pentapetalae</taxon>
        <taxon>rosids</taxon>
        <taxon>fabids</taxon>
        <taxon>Malpighiales</taxon>
        <taxon>Salicaceae</taxon>
        <taxon>Saliceae</taxon>
        <taxon>Salix</taxon>
    </lineage>
</organism>
<gene>
    <name evidence="11" type="ORF">OIU79_012527</name>
</gene>